<dbReference type="PANTHER" id="PTHR37539:SF1">
    <property type="entry name" value="ER-BOUND OXYGENASE MPAB_MPAB'_RUBBER OXYGENASE CATALYTIC DOMAIN-CONTAINING PROTEIN"/>
    <property type="match status" value="1"/>
</dbReference>
<name>A0A372LWP2_9ACTN</name>
<comment type="caution">
    <text evidence="1">The sequence shown here is derived from an EMBL/GenBank/DDBJ whole genome shotgun (WGS) entry which is preliminary data.</text>
</comment>
<gene>
    <name evidence="1" type="ORF">DY218_31195</name>
</gene>
<keyword evidence="2" id="KW-1185">Reference proteome</keyword>
<dbReference type="EMBL" id="QUAK01000232">
    <property type="protein sequence ID" value="RFU82810.1"/>
    <property type="molecule type" value="Genomic_DNA"/>
</dbReference>
<dbReference type="AlphaFoldDB" id="A0A372LWP2"/>
<dbReference type="Proteomes" id="UP000263094">
    <property type="component" value="Unassembled WGS sequence"/>
</dbReference>
<evidence type="ECO:0000313" key="1">
    <source>
        <dbReference type="EMBL" id="RFU82810.1"/>
    </source>
</evidence>
<protein>
    <submittedName>
        <fullName evidence="1">DUF2236 domain-containing protein</fullName>
    </submittedName>
</protein>
<dbReference type="RefSeq" id="WP_128559506.1">
    <property type="nucleotide sequence ID" value="NZ_QUAK01000232.1"/>
</dbReference>
<reference evidence="1 2" key="1">
    <citation type="submission" date="2018-08" db="EMBL/GenBank/DDBJ databases">
        <title>Isolation, diversity and antifungal activity of Actinobacteria from wheat.</title>
        <authorList>
            <person name="Han C."/>
        </authorList>
    </citation>
    <scope>NUCLEOTIDE SEQUENCE [LARGE SCALE GENOMIC DNA]</scope>
    <source>
        <strain evidence="1 2">NEAU-YY421</strain>
    </source>
</reference>
<organism evidence="1 2">
    <name type="scientific">Streptomyces triticagri</name>
    <dbReference type="NCBI Taxonomy" id="2293568"/>
    <lineage>
        <taxon>Bacteria</taxon>
        <taxon>Bacillati</taxon>
        <taxon>Actinomycetota</taxon>
        <taxon>Actinomycetes</taxon>
        <taxon>Kitasatosporales</taxon>
        <taxon>Streptomycetaceae</taxon>
        <taxon>Streptomyces</taxon>
    </lineage>
</organism>
<accession>A0A372LWP2</accession>
<proteinExistence type="predicted"/>
<sequence>MTVHFPRLAERARSQAVHQPGLYGDFDFTVLPHRLTIDPADASALPAWVAERAPYLTDEPTVELIRTTTLLGDVIADPYAALVATHGTKQLISMLCTACRDGIDAVPDAPPELVRLVEAMETPPPWIDMDLVEEGARAARVPAAFLSPYLLRGAFLATFTNTYAALPMTLTGALSSKRAARRVHHTAGFFAVTTMPGALDRHGAGFEAAAMVRFMHSLTRVQALRRPGIWDRAVYGLPIPQIDQMPAGLINTYILARAALRRRRPAFTHRERSVAEFARYRCFLLGLPEELLPTTPEAIVHLFHARAALLRDGFDDATCGALVRTTMAAQLHQGHGLTPRLTESVERSWSKYFFRQAFCNGNTSAAHAMSVDVTRTDALRVTLTAPFILGRYLIATAAGNQPRLTRLTDAYTLRILQRRLTAYGMPPSQA</sequence>
<dbReference type="PANTHER" id="PTHR37539">
    <property type="entry name" value="SECRETED PROTEIN-RELATED"/>
    <property type="match status" value="1"/>
</dbReference>
<dbReference type="OrthoDB" id="7614910at2"/>
<evidence type="ECO:0000313" key="2">
    <source>
        <dbReference type="Proteomes" id="UP000263094"/>
    </source>
</evidence>
<dbReference type="InterPro" id="IPR037473">
    <property type="entry name" value="Lcp-like"/>
</dbReference>